<dbReference type="SMART" id="SM00974">
    <property type="entry name" value="T5orf172"/>
    <property type="match status" value="1"/>
</dbReference>
<feature type="domain" description="Bacteriophage T5 Orf172 DNA-binding" evidence="1">
    <location>
        <begin position="11"/>
        <end position="90"/>
    </location>
</feature>
<dbReference type="SUPFAM" id="SSF52540">
    <property type="entry name" value="P-loop containing nucleoside triphosphate hydrolases"/>
    <property type="match status" value="1"/>
</dbReference>
<reference evidence="2" key="1">
    <citation type="journal article" date="2015" name="MBio">
        <title>Eco-Evolutionary Dynamics of Episomes among Ecologically Cohesive Bacterial Populations.</title>
        <authorList>
            <person name="Xue H."/>
            <person name="Cordero O.X."/>
            <person name="Camas F.M."/>
            <person name="Trimble W."/>
            <person name="Meyer F."/>
            <person name="Guglielmini J."/>
            <person name="Rocha E.P."/>
            <person name="Polz M.F."/>
        </authorList>
    </citation>
    <scope>NUCLEOTIDE SEQUENCE</scope>
    <source>
        <strain evidence="2">FF_308</strain>
    </source>
</reference>
<dbReference type="AlphaFoldDB" id="A0A0H3ZS47"/>
<name>A0A0H3ZS47_VIBSP</name>
<dbReference type="Gene3D" id="3.40.50.300">
    <property type="entry name" value="P-loop containing nucleotide triphosphate hydrolases"/>
    <property type="match status" value="1"/>
</dbReference>
<protein>
    <recommendedName>
        <fullName evidence="1">Bacteriophage T5 Orf172 DNA-binding domain-containing protein</fullName>
    </recommendedName>
</protein>
<dbReference type="InterPro" id="IPR027417">
    <property type="entry name" value="P-loop_NTPase"/>
</dbReference>
<evidence type="ECO:0000313" key="2">
    <source>
        <dbReference type="EMBL" id="AKN36431.1"/>
    </source>
</evidence>
<dbReference type="EMBL" id="KP795491">
    <property type="protein sequence ID" value="AKN36431.1"/>
    <property type="molecule type" value="Genomic_DNA"/>
</dbReference>
<dbReference type="Pfam" id="PF10544">
    <property type="entry name" value="T5orf172"/>
    <property type="match status" value="1"/>
</dbReference>
<accession>A0A0H3ZS47</accession>
<dbReference type="InterPro" id="IPR018306">
    <property type="entry name" value="Phage_T5_Orf172_DNA-bd"/>
</dbReference>
<organism evidence="2">
    <name type="scientific">Vibrio splendidus</name>
    <dbReference type="NCBI Taxonomy" id="29497"/>
    <lineage>
        <taxon>Bacteria</taxon>
        <taxon>Pseudomonadati</taxon>
        <taxon>Pseudomonadota</taxon>
        <taxon>Gammaproteobacteria</taxon>
        <taxon>Vibrionales</taxon>
        <taxon>Vibrionaceae</taxon>
        <taxon>Vibrio</taxon>
    </lineage>
</organism>
<proteinExistence type="predicted"/>
<sequence>MKGYVYVLGNESLPGVYKVGGTTKSPEIRAKELSNTSVPTPYEVLLSAEVDDWRKSESFIHESLSKHRVADNREFFACSLQDIEHEFDRLHKSVRPLQYLIYSSKGGSGSTTVALGLACYYKEKGFSVCVSEPSDDRHDTKTLSRKYGYDSSEPQVKICVAPSFRNNQTIELLNWAIEHEARVIIPTRVGPTDFGVLYDDILDFKKTKIKPYVLFSGVQYFPNEAEKISQSIITSQSLGAIVLPYSIPHSARFNDEFNDESTLSTPYSLFNVIFEGISLYFEYEDYEKENEANEKEILIQA</sequence>
<evidence type="ECO:0000259" key="1">
    <source>
        <dbReference type="SMART" id="SM00974"/>
    </source>
</evidence>
<dbReference type="RefSeq" id="WP_371728988.1">
    <property type="nucleotide sequence ID" value="NZ_JBGONR010000050.1"/>
</dbReference>